<accession>A0A414PN19</accession>
<sequence>MEEKKVSKYQVIENYIIENIHSNIFKADDILPTESELAEKFSCSRVTVRQALSNLTYKGIIYRIQGKGSFVSKEHTLKRSPLLKSFTEDMIEMGKKPWSIVEKFQIIKAGEHIGRIMGLKPTDNIYYIERLRFADNDPLLFEKTYMEVSKHPEMSVKILEGSKYEYAKKHGMEISISYQNIAPVFAPEKIAEKLKISSKTPILKLSNITYLKNGELFDYNELYMNTELYQLDIVKKVEK</sequence>
<dbReference type="SMART" id="SM00345">
    <property type="entry name" value="HTH_GNTR"/>
    <property type="match status" value="1"/>
</dbReference>
<evidence type="ECO:0000259" key="4">
    <source>
        <dbReference type="PROSITE" id="PS50949"/>
    </source>
</evidence>
<dbReference type="InterPro" id="IPR050679">
    <property type="entry name" value="Bact_HTH_transcr_reg"/>
</dbReference>
<dbReference type="EMBL" id="QRHL01000035">
    <property type="protein sequence ID" value="RHF69918.1"/>
    <property type="molecule type" value="Genomic_DNA"/>
</dbReference>
<dbReference type="SUPFAM" id="SSF46785">
    <property type="entry name" value="Winged helix' DNA-binding domain"/>
    <property type="match status" value="1"/>
</dbReference>
<dbReference type="InterPro" id="IPR000524">
    <property type="entry name" value="Tscrpt_reg_HTH_GntR"/>
</dbReference>
<dbReference type="InterPro" id="IPR011663">
    <property type="entry name" value="UTRA"/>
</dbReference>
<feature type="domain" description="HTH gntR-type" evidence="4">
    <location>
        <begin position="6"/>
        <end position="74"/>
    </location>
</feature>
<dbReference type="GeneID" id="62763105"/>
<reference evidence="5 6" key="1">
    <citation type="submission" date="2018-08" db="EMBL/GenBank/DDBJ databases">
        <title>A genome reference for cultivated species of the human gut microbiota.</title>
        <authorList>
            <person name="Zou Y."/>
            <person name="Xue W."/>
            <person name="Luo G."/>
        </authorList>
    </citation>
    <scope>NUCLEOTIDE SEQUENCE [LARGE SCALE GENOMIC DNA]</scope>
    <source>
        <strain evidence="5 6">AM25-1</strain>
    </source>
</reference>
<gene>
    <name evidence="5" type="ORF">DW663_11875</name>
</gene>
<dbReference type="InterPro" id="IPR036388">
    <property type="entry name" value="WH-like_DNA-bd_sf"/>
</dbReference>
<organism evidence="5 6">
    <name type="scientific">Fusobacterium mortiferum</name>
    <dbReference type="NCBI Taxonomy" id="850"/>
    <lineage>
        <taxon>Bacteria</taxon>
        <taxon>Fusobacteriati</taxon>
        <taxon>Fusobacteriota</taxon>
        <taxon>Fusobacteriia</taxon>
        <taxon>Fusobacteriales</taxon>
        <taxon>Fusobacteriaceae</taxon>
        <taxon>Fusobacterium</taxon>
    </lineage>
</organism>
<keyword evidence="1" id="KW-0805">Transcription regulation</keyword>
<dbReference type="GO" id="GO:0045892">
    <property type="term" value="P:negative regulation of DNA-templated transcription"/>
    <property type="evidence" value="ECO:0007669"/>
    <property type="project" value="TreeGrafter"/>
</dbReference>
<dbReference type="Gene3D" id="3.40.1410.10">
    <property type="entry name" value="Chorismate lyase-like"/>
    <property type="match status" value="1"/>
</dbReference>
<comment type="caution">
    <text evidence="5">The sequence shown here is derived from an EMBL/GenBank/DDBJ whole genome shotgun (WGS) entry which is preliminary data.</text>
</comment>
<dbReference type="GO" id="GO:0003677">
    <property type="term" value="F:DNA binding"/>
    <property type="evidence" value="ECO:0007669"/>
    <property type="project" value="UniProtKB-KW"/>
</dbReference>
<dbReference type="Proteomes" id="UP000284676">
    <property type="component" value="Unassembled WGS sequence"/>
</dbReference>
<evidence type="ECO:0000313" key="5">
    <source>
        <dbReference type="EMBL" id="RHF69918.1"/>
    </source>
</evidence>
<evidence type="ECO:0000313" key="6">
    <source>
        <dbReference type="Proteomes" id="UP000284676"/>
    </source>
</evidence>
<evidence type="ECO:0000256" key="3">
    <source>
        <dbReference type="ARBA" id="ARBA00023163"/>
    </source>
</evidence>
<keyword evidence="3" id="KW-0804">Transcription</keyword>
<dbReference type="FunFam" id="1.10.10.10:FF:000079">
    <property type="entry name" value="GntR family transcriptional regulator"/>
    <property type="match status" value="1"/>
</dbReference>
<dbReference type="Pfam" id="PF00392">
    <property type="entry name" value="GntR"/>
    <property type="match status" value="1"/>
</dbReference>
<dbReference type="CDD" id="cd07377">
    <property type="entry name" value="WHTH_GntR"/>
    <property type="match status" value="1"/>
</dbReference>
<dbReference type="InterPro" id="IPR036390">
    <property type="entry name" value="WH_DNA-bd_sf"/>
</dbReference>
<dbReference type="PANTHER" id="PTHR44846:SF1">
    <property type="entry name" value="MANNOSYL-D-GLYCERATE TRANSPORT_METABOLISM SYSTEM REPRESSOR MNGR-RELATED"/>
    <property type="match status" value="1"/>
</dbReference>
<evidence type="ECO:0000256" key="1">
    <source>
        <dbReference type="ARBA" id="ARBA00023015"/>
    </source>
</evidence>
<dbReference type="PROSITE" id="PS50949">
    <property type="entry name" value="HTH_GNTR"/>
    <property type="match status" value="1"/>
</dbReference>
<name>A0A414PN19_FUSMR</name>
<dbReference type="Pfam" id="PF07702">
    <property type="entry name" value="UTRA"/>
    <property type="match status" value="1"/>
</dbReference>
<proteinExistence type="predicted"/>
<dbReference type="PANTHER" id="PTHR44846">
    <property type="entry name" value="MANNOSYL-D-GLYCERATE TRANSPORT/METABOLISM SYSTEM REPRESSOR MNGR-RELATED"/>
    <property type="match status" value="1"/>
</dbReference>
<dbReference type="SUPFAM" id="SSF64288">
    <property type="entry name" value="Chorismate lyase-like"/>
    <property type="match status" value="1"/>
</dbReference>
<dbReference type="GO" id="GO:0003700">
    <property type="term" value="F:DNA-binding transcription factor activity"/>
    <property type="evidence" value="ECO:0007669"/>
    <property type="project" value="InterPro"/>
</dbReference>
<dbReference type="RefSeq" id="WP_005884112.1">
    <property type="nucleotide sequence ID" value="NZ_CABMMQ010000001.1"/>
</dbReference>
<keyword evidence="2" id="KW-0238">DNA-binding</keyword>
<dbReference type="InterPro" id="IPR028978">
    <property type="entry name" value="Chorismate_lyase_/UTRA_dom_sf"/>
</dbReference>
<evidence type="ECO:0000256" key="2">
    <source>
        <dbReference type="ARBA" id="ARBA00023125"/>
    </source>
</evidence>
<dbReference type="AlphaFoldDB" id="A0A414PN19"/>
<dbReference type="PRINTS" id="PR00035">
    <property type="entry name" value="HTHGNTR"/>
</dbReference>
<dbReference type="SMART" id="SM00866">
    <property type="entry name" value="UTRA"/>
    <property type="match status" value="1"/>
</dbReference>
<protein>
    <submittedName>
        <fullName evidence="5">GntR family transcriptional regulator</fullName>
    </submittedName>
</protein>
<dbReference type="Gene3D" id="1.10.10.10">
    <property type="entry name" value="Winged helix-like DNA-binding domain superfamily/Winged helix DNA-binding domain"/>
    <property type="match status" value="1"/>
</dbReference>